<feature type="transmembrane region" description="Helical" evidence="9">
    <location>
        <begin position="262"/>
        <end position="281"/>
    </location>
</feature>
<feature type="transmembrane region" description="Helical" evidence="9">
    <location>
        <begin position="12"/>
        <end position="33"/>
    </location>
</feature>
<dbReference type="OrthoDB" id="9807115at2"/>
<evidence type="ECO:0000256" key="5">
    <source>
        <dbReference type="ARBA" id="ARBA00022970"/>
    </source>
</evidence>
<keyword evidence="3" id="KW-1003">Cell membrane</keyword>
<dbReference type="CDD" id="cd06582">
    <property type="entry name" value="TM_PBP1_LivH_like"/>
    <property type="match status" value="1"/>
</dbReference>
<dbReference type="EMBL" id="CP016616">
    <property type="protein sequence ID" value="ANY80924.1"/>
    <property type="molecule type" value="Genomic_DNA"/>
</dbReference>
<evidence type="ECO:0000256" key="2">
    <source>
        <dbReference type="ARBA" id="ARBA00022448"/>
    </source>
</evidence>
<dbReference type="GO" id="GO:0022857">
    <property type="term" value="F:transmembrane transporter activity"/>
    <property type="evidence" value="ECO:0007669"/>
    <property type="project" value="InterPro"/>
</dbReference>
<dbReference type="KEGG" id="moc:BB934_24075"/>
<keyword evidence="4 9" id="KW-0812">Transmembrane</keyword>
<feature type="transmembrane region" description="Helical" evidence="9">
    <location>
        <begin position="38"/>
        <end position="56"/>
    </location>
</feature>
<keyword evidence="6 9" id="KW-1133">Transmembrane helix</keyword>
<dbReference type="Pfam" id="PF02653">
    <property type="entry name" value="BPD_transp_2"/>
    <property type="match status" value="1"/>
</dbReference>
<dbReference type="PANTHER" id="PTHR11795:SF445">
    <property type="entry name" value="AMINO ACID ABC TRANSPORTER PERMEASE PROTEIN"/>
    <property type="match status" value="1"/>
</dbReference>
<protein>
    <submittedName>
        <fullName evidence="10">Amino acid ABC transporter permease</fullName>
    </submittedName>
</protein>
<dbReference type="InterPro" id="IPR001851">
    <property type="entry name" value="ABC_transp_permease"/>
</dbReference>
<evidence type="ECO:0000256" key="6">
    <source>
        <dbReference type="ARBA" id="ARBA00022989"/>
    </source>
</evidence>
<dbReference type="InterPro" id="IPR052157">
    <property type="entry name" value="BCAA_transport_permease"/>
</dbReference>
<name>A0A1B2ELR4_9HYPH</name>
<reference evidence="10" key="1">
    <citation type="submission" date="2016-07" db="EMBL/GenBank/DDBJ databases">
        <title>Microvirga ossetica sp. nov. a new species of rhizobia isolated from root nodules of the legume species Vicia alpestris Steven originated from North Ossetia region in the Caucasus.</title>
        <authorList>
            <person name="Safronova V.I."/>
            <person name="Kuznetsova I.G."/>
            <person name="Sazanova A.L."/>
            <person name="Belimov A."/>
            <person name="Andronov E."/>
            <person name="Osledkin Y.S."/>
            <person name="Onishchuk O.P."/>
            <person name="Kurchak O.N."/>
            <person name="Shaposhnikov A.I."/>
            <person name="Willems A."/>
            <person name="Tikhonovich I.A."/>
        </authorList>
    </citation>
    <scope>NUCLEOTIDE SEQUENCE [LARGE SCALE GENOMIC DNA]</scope>
    <source>
        <strain evidence="10">V5/3M</strain>
    </source>
</reference>
<proteinExistence type="inferred from homology"/>
<sequence>MFDAVLQALVNGLIAGALLAIPALGFSAIFAVLRFPNFAIGALATAGAYVAWIANVTFGLPIVAAIVVAFVSAAIFGAALEYGALERLGRGGALMKAIGSLAMAMVIENVVRFFFGNDLRAFDLPLARDLVFGPIRIGPQQITNFIFALAIMVAVWAFLSFSSLGRSMRAVADNADLARLKGINPRLIALVTVAVGSGLCGVGGTLIGLDTSIDPLLGGRVLLSVFAAAVLGGLGSIPGAVAGAFVIGIVEEFTVLALAPAYRLAVGFIVILVVLVIRPSGLLGSKAG</sequence>
<evidence type="ECO:0000256" key="4">
    <source>
        <dbReference type="ARBA" id="ARBA00022692"/>
    </source>
</evidence>
<organism evidence="10">
    <name type="scientific">Microvirga ossetica</name>
    <dbReference type="NCBI Taxonomy" id="1882682"/>
    <lineage>
        <taxon>Bacteria</taxon>
        <taxon>Pseudomonadati</taxon>
        <taxon>Pseudomonadota</taxon>
        <taxon>Alphaproteobacteria</taxon>
        <taxon>Hyphomicrobiales</taxon>
        <taxon>Methylobacteriaceae</taxon>
        <taxon>Microvirga</taxon>
    </lineage>
</organism>
<evidence type="ECO:0000256" key="7">
    <source>
        <dbReference type="ARBA" id="ARBA00023136"/>
    </source>
</evidence>
<keyword evidence="2" id="KW-0813">Transport</keyword>
<feature type="transmembrane region" description="Helical" evidence="9">
    <location>
        <begin position="187"/>
        <end position="209"/>
    </location>
</feature>
<keyword evidence="5" id="KW-0029">Amino-acid transport</keyword>
<dbReference type="GO" id="GO:0005886">
    <property type="term" value="C:plasma membrane"/>
    <property type="evidence" value="ECO:0007669"/>
    <property type="project" value="UniProtKB-SubCell"/>
</dbReference>
<evidence type="ECO:0000256" key="9">
    <source>
        <dbReference type="SAM" id="Phobius"/>
    </source>
</evidence>
<dbReference type="RefSeq" id="WP_099511994.1">
    <property type="nucleotide sequence ID" value="NZ_CP016616.1"/>
</dbReference>
<feature type="transmembrane region" description="Helical" evidence="9">
    <location>
        <begin position="62"/>
        <end position="85"/>
    </location>
</feature>
<evidence type="ECO:0000313" key="10">
    <source>
        <dbReference type="EMBL" id="ANY80924.1"/>
    </source>
</evidence>
<dbReference type="AlphaFoldDB" id="A0A1B2ELR4"/>
<gene>
    <name evidence="10" type="ORF">BB934_24075</name>
</gene>
<feature type="transmembrane region" description="Helical" evidence="9">
    <location>
        <begin position="221"/>
        <end position="250"/>
    </location>
</feature>
<comment type="similarity">
    <text evidence="8">Belongs to the binding-protein-dependent transport system permease family. LivHM subfamily.</text>
</comment>
<dbReference type="GO" id="GO:0006865">
    <property type="term" value="P:amino acid transport"/>
    <property type="evidence" value="ECO:0007669"/>
    <property type="project" value="UniProtKB-KW"/>
</dbReference>
<accession>A0A1B2ELR4</accession>
<feature type="transmembrane region" description="Helical" evidence="9">
    <location>
        <begin position="97"/>
        <end position="115"/>
    </location>
</feature>
<evidence type="ECO:0000256" key="8">
    <source>
        <dbReference type="ARBA" id="ARBA00037998"/>
    </source>
</evidence>
<dbReference type="PANTHER" id="PTHR11795">
    <property type="entry name" value="BRANCHED-CHAIN AMINO ACID TRANSPORT SYSTEM PERMEASE PROTEIN LIVH"/>
    <property type="match status" value="1"/>
</dbReference>
<feature type="transmembrane region" description="Helical" evidence="9">
    <location>
        <begin position="142"/>
        <end position="159"/>
    </location>
</feature>
<comment type="subcellular location">
    <subcellularLocation>
        <location evidence="1">Cell membrane</location>
        <topology evidence="1">Multi-pass membrane protein</topology>
    </subcellularLocation>
</comment>
<keyword evidence="7 9" id="KW-0472">Membrane</keyword>
<evidence type="ECO:0000256" key="3">
    <source>
        <dbReference type="ARBA" id="ARBA00022475"/>
    </source>
</evidence>
<evidence type="ECO:0000256" key="1">
    <source>
        <dbReference type="ARBA" id="ARBA00004651"/>
    </source>
</evidence>